<dbReference type="GO" id="GO:0008616">
    <property type="term" value="P:tRNA queuosine(34) biosynthetic process"/>
    <property type="evidence" value="ECO:0007669"/>
    <property type="project" value="UniProtKB-UniPathway"/>
</dbReference>
<comment type="similarity">
    <text evidence="3">Belongs to the QueH family.</text>
</comment>
<dbReference type="PANTHER" id="PTHR36701:SF1">
    <property type="entry name" value="EPOXYQUEUOSINE REDUCTASE QUEH"/>
    <property type="match status" value="1"/>
</dbReference>
<comment type="function">
    <text evidence="1">Catalyzes the conversion of epoxyqueuosine (oQ) to queuosine (Q), which is a hypermodified base found in the wobble positions of tRNA(Asp), tRNA(Asn), tRNA(His) and tRNA(Tyr).</text>
</comment>
<evidence type="ECO:0000256" key="14">
    <source>
        <dbReference type="ARBA" id="ARBA00023284"/>
    </source>
</evidence>
<proteinExistence type="inferred from homology"/>
<evidence type="ECO:0000256" key="1">
    <source>
        <dbReference type="ARBA" id="ARBA00002268"/>
    </source>
</evidence>
<keyword evidence="8" id="KW-0479">Metal-binding</keyword>
<evidence type="ECO:0000256" key="6">
    <source>
        <dbReference type="ARBA" id="ARBA00022485"/>
    </source>
</evidence>
<dbReference type="STRING" id="1797472.A2215_00010"/>
<dbReference type="PANTHER" id="PTHR36701">
    <property type="entry name" value="EPOXYQUEUOSINE REDUCTASE QUEH"/>
    <property type="match status" value="1"/>
</dbReference>
<dbReference type="EMBL" id="MEZY01000031">
    <property type="protein sequence ID" value="OGD63693.1"/>
    <property type="molecule type" value="Genomic_DNA"/>
</dbReference>
<evidence type="ECO:0000256" key="16">
    <source>
        <dbReference type="ARBA" id="ARBA00047415"/>
    </source>
</evidence>
<dbReference type="Proteomes" id="UP000178583">
    <property type="component" value="Unassembled WGS sequence"/>
</dbReference>
<evidence type="ECO:0000256" key="10">
    <source>
        <dbReference type="ARBA" id="ARBA00023002"/>
    </source>
</evidence>
<sequence length="201" mass="24076">MASSDQKENEDRKKLLFHICCAACLSYVHKIINPEKYEIMGYFYNPQVHGRTEYNKRLSDVRKYCDENKIDLTVPEYQIQEFFDPIMPYQDKNSIKYIKDKKRWRTKRCQLCHSQVLGKTADEAKKMKANMFSTTMLTSPYKDHDEIWNIGLEIEREKKIPFFYTDFRKGYWYGRNYARNHSMLIPTYCGCSYSAEEAILE</sequence>
<keyword evidence="14" id="KW-0676">Redox-active center</keyword>
<keyword evidence="9" id="KW-0671">Queuosine biosynthesis</keyword>
<evidence type="ECO:0000256" key="15">
    <source>
        <dbReference type="ARBA" id="ARBA00031446"/>
    </source>
</evidence>
<comment type="pathway">
    <text evidence="2">tRNA modification; tRNA-queuosine biosynthesis.</text>
</comment>
<dbReference type="GO" id="GO:0046872">
    <property type="term" value="F:metal ion binding"/>
    <property type="evidence" value="ECO:0007669"/>
    <property type="project" value="UniProtKB-KW"/>
</dbReference>
<evidence type="ECO:0000256" key="3">
    <source>
        <dbReference type="ARBA" id="ARBA00008207"/>
    </source>
</evidence>
<evidence type="ECO:0000256" key="2">
    <source>
        <dbReference type="ARBA" id="ARBA00004691"/>
    </source>
</evidence>
<evidence type="ECO:0000256" key="5">
    <source>
        <dbReference type="ARBA" id="ARBA00016895"/>
    </source>
</evidence>
<dbReference type="GO" id="GO:0051539">
    <property type="term" value="F:4 iron, 4 sulfur cluster binding"/>
    <property type="evidence" value="ECO:0007669"/>
    <property type="project" value="UniProtKB-KW"/>
</dbReference>
<name>A0A1F5E8K2_9BACT</name>
<comment type="catalytic activity">
    <reaction evidence="16">
        <text>epoxyqueuosine(34) in tRNA + AH2 = queuosine(34) in tRNA + A + H2O</text>
        <dbReference type="Rhea" id="RHEA:32159"/>
        <dbReference type="Rhea" id="RHEA-COMP:18571"/>
        <dbReference type="Rhea" id="RHEA-COMP:18582"/>
        <dbReference type="ChEBI" id="CHEBI:13193"/>
        <dbReference type="ChEBI" id="CHEBI:15377"/>
        <dbReference type="ChEBI" id="CHEBI:17499"/>
        <dbReference type="ChEBI" id="CHEBI:194431"/>
        <dbReference type="ChEBI" id="CHEBI:194443"/>
        <dbReference type="EC" id="1.17.99.6"/>
    </reaction>
</comment>
<dbReference type="InterPro" id="IPR003828">
    <property type="entry name" value="QueH"/>
</dbReference>
<dbReference type="EC" id="1.17.99.6" evidence="4"/>
<evidence type="ECO:0000256" key="11">
    <source>
        <dbReference type="ARBA" id="ARBA00023004"/>
    </source>
</evidence>
<dbReference type="Pfam" id="PF02677">
    <property type="entry name" value="QueH"/>
    <property type="match status" value="1"/>
</dbReference>
<dbReference type="GO" id="GO:0052693">
    <property type="term" value="F:epoxyqueuosine reductase activity"/>
    <property type="evidence" value="ECO:0007669"/>
    <property type="project" value="UniProtKB-EC"/>
</dbReference>
<evidence type="ECO:0000256" key="13">
    <source>
        <dbReference type="ARBA" id="ARBA00023157"/>
    </source>
</evidence>
<keyword evidence="7" id="KW-0819">tRNA processing</keyword>
<evidence type="ECO:0000256" key="12">
    <source>
        <dbReference type="ARBA" id="ARBA00023014"/>
    </source>
</evidence>
<keyword evidence="6" id="KW-0004">4Fe-4S</keyword>
<evidence type="ECO:0000256" key="7">
    <source>
        <dbReference type="ARBA" id="ARBA00022694"/>
    </source>
</evidence>
<evidence type="ECO:0000256" key="8">
    <source>
        <dbReference type="ARBA" id="ARBA00022723"/>
    </source>
</evidence>
<keyword evidence="12" id="KW-0411">Iron-sulfur</keyword>
<accession>A0A1F5E8K2</accession>
<comment type="caution">
    <text evidence="17">The sequence shown here is derived from an EMBL/GenBank/DDBJ whole genome shotgun (WGS) entry which is preliminary data.</text>
</comment>
<gene>
    <name evidence="17" type="ORF">A2215_00010</name>
</gene>
<evidence type="ECO:0000256" key="9">
    <source>
        <dbReference type="ARBA" id="ARBA00022785"/>
    </source>
</evidence>
<protein>
    <recommendedName>
        <fullName evidence="5">Epoxyqueuosine reductase QueH</fullName>
        <ecNumber evidence="4">1.17.99.6</ecNumber>
    </recommendedName>
    <alternativeName>
        <fullName evidence="15">Queuosine biosynthesis protein QueH</fullName>
    </alternativeName>
</protein>
<keyword evidence="13" id="KW-1015">Disulfide bond</keyword>
<evidence type="ECO:0000313" key="17">
    <source>
        <dbReference type="EMBL" id="OGD63693.1"/>
    </source>
</evidence>
<reference evidence="17 18" key="1">
    <citation type="journal article" date="2016" name="Nat. Commun.">
        <title>Thousands of microbial genomes shed light on interconnected biogeochemical processes in an aquifer system.</title>
        <authorList>
            <person name="Anantharaman K."/>
            <person name="Brown C.T."/>
            <person name="Hug L.A."/>
            <person name="Sharon I."/>
            <person name="Castelle C.J."/>
            <person name="Probst A.J."/>
            <person name="Thomas B.C."/>
            <person name="Singh A."/>
            <person name="Wilkins M.J."/>
            <person name="Karaoz U."/>
            <person name="Brodie E.L."/>
            <person name="Williams K.H."/>
            <person name="Hubbard S.S."/>
            <person name="Banfield J.F."/>
        </authorList>
    </citation>
    <scope>NUCLEOTIDE SEQUENCE [LARGE SCALE GENOMIC DNA]</scope>
</reference>
<keyword evidence="10" id="KW-0560">Oxidoreductase</keyword>
<dbReference type="AlphaFoldDB" id="A0A1F5E8K2"/>
<dbReference type="UniPathway" id="UPA00392"/>
<organism evidence="17 18">
    <name type="scientific">Candidatus Berkelbacteria bacterium RIFOXYA2_FULL_43_10</name>
    <dbReference type="NCBI Taxonomy" id="1797472"/>
    <lineage>
        <taxon>Bacteria</taxon>
        <taxon>Candidatus Berkelbacteria</taxon>
    </lineage>
</organism>
<evidence type="ECO:0000313" key="18">
    <source>
        <dbReference type="Proteomes" id="UP000178583"/>
    </source>
</evidence>
<keyword evidence="11" id="KW-0408">Iron</keyword>
<evidence type="ECO:0000256" key="4">
    <source>
        <dbReference type="ARBA" id="ARBA00012622"/>
    </source>
</evidence>